<dbReference type="EnsemblMetazoa" id="CLYHEMT007798.1">
    <property type="protein sequence ID" value="CLYHEMP007798.1"/>
    <property type="gene ID" value="CLYHEMG007798"/>
</dbReference>
<accession>A0A7M5V8D5</accession>
<reference evidence="2" key="1">
    <citation type="submission" date="2021-01" db="UniProtKB">
        <authorList>
            <consortium name="EnsemblMetazoa"/>
        </authorList>
    </citation>
    <scope>IDENTIFICATION</scope>
</reference>
<keyword evidence="1" id="KW-0732">Signal</keyword>
<evidence type="ECO:0000313" key="3">
    <source>
        <dbReference type="Proteomes" id="UP000594262"/>
    </source>
</evidence>
<sequence>MASSKYITIIIFVLILKLLSADACSANGSYCEKDSDCCTTTDWCVGTPPNYSGACCSTGASDHGATCNDHTDCCSGSCSGTPKLCECKTNGSDCTSDIECCSYLCNIVSTQPIERRCVEQQDDPIGMVIGGGSTGQATQQPLST</sequence>
<dbReference type="GeneID" id="136804431"/>
<feature type="signal peptide" evidence="1">
    <location>
        <begin position="1"/>
        <end position="23"/>
    </location>
</feature>
<organism evidence="2 3">
    <name type="scientific">Clytia hemisphaerica</name>
    <dbReference type="NCBI Taxonomy" id="252671"/>
    <lineage>
        <taxon>Eukaryota</taxon>
        <taxon>Metazoa</taxon>
        <taxon>Cnidaria</taxon>
        <taxon>Hydrozoa</taxon>
        <taxon>Hydroidolina</taxon>
        <taxon>Leptothecata</taxon>
        <taxon>Obeliida</taxon>
        <taxon>Clytiidae</taxon>
        <taxon>Clytia</taxon>
    </lineage>
</organism>
<name>A0A7M5V8D5_9CNID</name>
<dbReference type="GeneID" id="136808811"/>
<proteinExistence type="predicted"/>
<dbReference type="RefSeq" id="XP_066917244.1">
    <property type="nucleotide sequence ID" value="XM_067061143.1"/>
</dbReference>
<dbReference type="Proteomes" id="UP000594262">
    <property type="component" value="Unplaced"/>
</dbReference>
<dbReference type="AlphaFoldDB" id="A0A7M5V8D5"/>
<evidence type="ECO:0000313" key="2">
    <source>
        <dbReference type="EnsemblMetazoa" id="CLYHEMP007798.1"/>
    </source>
</evidence>
<evidence type="ECO:0000256" key="1">
    <source>
        <dbReference type="SAM" id="SignalP"/>
    </source>
</evidence>
<keyword evidence="3" id="KW-1185">Reference proteome</keyword>
<dbReference type="EnsemblMetazoa" id="CLYHEMT023228.1">
    <property type="protein sequence ID" value="CLYHEMP023228.1"/>
    <property type="gene ID" value="CLYHEMG023228"/>
</dbReference>
<dbReference type="RefSeq" id="XP_066921459.1">
    <property type="nucleotide sequence ID" value="XM_067065358.1"/>
</dbReference>
<protein>
    <submittedName>
        <fullName evidence="2">Uncharacterized protein</fullName>
    </submittedName>
</protein>
<feature type="chain" id="PRO_5036401238" evidence="1">
    <location>
        <begin position="24"/>
        <end position="144"/>
    </location>
</feature>